<dbReference type="EMBL" id="JAABOA010001751">
    <property type="protein sequence ID" value="KAF9580958.1"/>
    <property type="molecule type" value="Genomic_DNA"/>
</dbReference>
<dbReference type="GO" id="GO:0046872">
    <property type="term" value="F:metal ion binding"/>
    <property type="evidence" value="ECO:0007669"/>
    <property type="project" value="UniProtKB-UniRule"/>
</dbReference>
<evidence type="ECO:0000256" key="7">
    <source>
        <dbReference type="RuleBase" id="RU367030"/>
    </source>
</evidence>
<dbReference type="FunFam" id="1.20.930.60:FF:000002">
    <property type="entry name" value="Protein-glutamate O-methyltransferase C1393.13"/>
    <property type="match status" value="1"/>
</dbReference>
<dbReference type="AlphaFoldDB" id="A0A9P6KDL2"/>
<comment type="catalytic activity">
    <reaction evidence="1 7">
        <text>beta-D-fructose 1-phosphate + H2O = D-fructose + phosphate</text>
        <dbReference type="Rhea" id="RHEA:35603"/>
        <dbReference type="ChEBI" id="CHEBI:15377"/>
        <dbReference type="ChEBI" id="CHEBI:37721"/>
        <dbReference type="ChEBI" id="CHEBI:43474"/>
        <dbReference type="ChEBI" id="CHEBI:138881"/>
    </reaction>
</comment>
<evidence type="ECO:0000256" key="5">
    <source>
        <dbReference type="ARBA" id="ARBA00023211"/>
    </source>
</evidence>
<evidence type="ECO:0000313" key="11">
    <source>
        <dbReference type="Proteomes" id="UP000780801"/>
    </source>
</evidence>
<comment type="function">
    <text evidence="7">Metal-dependent phosphatase that shows phosphatase activity against several substrates, including fructose-1-phosphate and fructose-6-phosphate. Its preference for fructose-1-phosphate, a strong glycating agent that causes DNA damage rather than a canonical yeast metabolite, suggests a damage-control function in hexose phosphate metabolism.</text>
</comment>
<dbReference type="InterPro" id="IPR039763">
    <property type="entry name" value="ARMT1"/>
</dbReference>
<keyword evidence="3 7" id="KW-0479">Metal-binding</keyword>
<accession>A0A9P6KDL2</accession>
<evidence type="ECO:0000259" key="9">
    <source>
        <dbReference type="Pfam" id="PF01937"/>
    </source>
</evidence>
<evidence type="ECO:0000256" key="1">
    <source>
        <dbReference type="ARBA" id="ARBA00001326"/>
    </source>
</evidence>
<dbReference type="PANTHER" id="PTHR12260">
    <property type="entry name" value="DAMAGE-CONTROL PHOSPHATASE ARMT1"/>
    <property type="match status" value="1"/>
</dbReference>
<dbReference type="GO" id="GO:0005634">
    <property type="term" value="C:nucleus"/>
    <property type="evidence" value="ECO:0007669"/>
    <property type="project" value="TreeGrafter"/>
</dbReference>
<evidence type="ECO:0000256" key="8">
    <source>
        <dbReference type="SAM" id="MobiDB-lite"/>
    </source>
</evidence>
<comment type="domain">
    <text evidence="7">Subfamily III proteins have a conserved RTxK motif about 40-50 residues from the C-terminus; the threonine may be replaced by serine or cysteine.</text>
</comment>
<dbReference type="PANTHER" id="PTHR12260:SF6">
    <property type="entry name" value="DAMAGE-CONTROL PHOSPHATASE ARMT1"/>
    <property type="match status" value="1"/>
</dbReference>
<comment type="caution">
    <text evidence="10">The sequence shown here is derived from an EMBL/GenBank/DDBJ whole genome shotgun (WGS) entry which is preliminary data.</text>
</comment>
<dbReference type="OrthoDB" id="541375at2759"/>
<dbReference type="SUPFAM" id="SSF111321">
    <property type="entry name" value="AF1104-like"/>
    <property type="match status" value="1"/>
</dbReference>
<protein>
    <recommendedName>
        <fullName evidence="7">Sugar phosphate phosphatase</fullName>
        <ecNumber evidence="7">3.1.3.-</ecNumber>
    </recommendedName>
</protein>
<dbReference type="InterPro" id="IPR036075">
    <property type="entry name" value="ARMT-1-like_metal-bd_sf"/>
</dbReference>
<dbReference type="Gene3D" id="1.20.930.60">
    <property type="match status" value="1"/>
</dbReference>
<feature type="compositionally biased region" description="Low complexity" evidence="8">
    <location>
        <begin position="248"/>
        <end position="264"/>
    </location>
</feature>
<dbReference type="InterPro" id="IPR002791">
    <property type="entry name" value="ARMT1-like_metal-bd"/>
</dbReference>
<dbReference type="Pfam" id="PF01937">
    <property type="entry name" value="ARMT1-like_dom"/>
    <property type="match status" value="2"/>
</dbReference>
<feature type="domain" description="Damage-control phosphatase ARMT1-like metal-binding" evidence="9">
    <location>
        <begin position="275"/>
        <end position="505"/>
    </location>
</feature>
<evidence type="ECO:0000256" key="4">
    <source>
        <dbReference type="ARBA" id="ARBA00022801"/>
    </source>
</evidence>
<gene>
    <name evidence="10" type="ORF">BGW38_002198</name>
</gene>
<dbReference type="GO" id="GO:0006974">
    <property type="term" value="P:DNA damage response"/>
    <property type="evidence" value="ECO:0007669"/>
    <property type="project" value="TreeGrafter"/>
</dbReference>
<comment type="catalytic activity">
    <reaction evidence="6 7">
        <text>beta-D-fructose 6-phosphate = dihydroxyacetone + D-glyceraldehyde 3-phosphate</text>
        <dbReference type="Rhea" id="RHEA:28002"/>
        <dbReference type="ChEBI" id="CHEBI:16016"/>
        <dbReference type="ChEBI" id="CHEBI:57634"/>
        <dbReference type="ChEBI" id="CHEBI:59776"/>
    </reaction>
</comment>
<proteinExistence type="inferred from homology"/>
<evidence type="ECO:0000256" key="2">
    <source>
        <dbReference type="ARBA" id="ARBA00009519"/>
    </source>
</evidence>
<name>A0A9P6KDL2_9FUNG</name>
<evidence type="ECO:0000313" key="10">
    <source>
        <dbReference type="EMBL" id="KAF9580958.1"/>
    </source>
</evidence>
<feature type="region of interest" description="Disordered" evidence="8">
    <location>
        <begin position="247"/>
        <end position="273"/>
    </location>
</feature>
<evidence type="ECO:0000256" key="6">
    <source>
        <dbReference type="ARBA" id="ARBA00048809"/>
    </source>
</evidence>
<keyword evidence="5 7" id="KW-0464">Manganese</keyword>
<evidence type="ECO:0000256" key="3">
    <source>
        <dbReference type="ARBA" id="ARBA00022723"/>
    </source>
</evidence>
<comment type="cofactor">
    <cofactor evidence="7">
        <name>Mn(2+)</name>
        <dbReference type="ChEBI" id="CHEBI:29035"/>
    </cofactor>
    <cofactor evidence="7">
        <name>Ni(2+)</name>
        <dbReference type="ChEBI" id="CHEBI:49786"/>
    </cofactor>
</comment>
<reference evidence="10" key="1">
    <citation type="journal article" date="2020" name="Fungal Divers.">
        <title>Resolving the Mortierellaceae phylogeny through synthesis of multi-gene phylogenetics and phylogenomics.</title>
        <authorList>
            <person name="Vandepol N."/>
            <person name="Liber J."/>
            <person name="Desiro A."/>
            <person name="Na H."/>
            <person name="Kennedy M."/>
            <person name="Barry K."/>
            <person name="Grigoriev I.V."/>
            <person name="Miller A.N."/>
            <person name="O'Donnell K."/>
            <person name="Stajich J.E."/>
            <person name="Bonito G."/>
        </authorList>
    </citation>
    <scope>NUCLEOTIDE SEQUENCE</scope>
    <source>
        <strain evidence="10">KOD1015</strain>
    </source>
</reference>
<dbReference type="GO" id="GO:0016791">
    <property type="term" value="F:phosphatase activity"/>
    <property type="evidence" value="ECO:0007669"/>
    <property type="project" value="TreeGrafter"/>
</dbReference>
<feature type="domain" description="Damage-control phosphatase ARMT1-like metal-binding" evidence="9">
    <location>
        <begin position="28"/>
        <end position="241"/>
    </location>
</feature>
<keyword evidence="11" id="KW-1185">Reference proteome</keyword>
<dbReference type="Proteomes" id="UP000780801">
    <property type="component" value="Unassembled WGS sequence"/>
</dbReference>
<sequence length="526" mass="58831">MSTTTFDPAHPPQKMLSGSNKESFGYATLQSRLPVIVSKIVDDVYRAYNGLDADPSLDDSTKKQKEQEAKKIIETIGALRYELQRDKPFRPLTDSYPDVKEWNQALETFYSGSSWYKASWLFSECYLYRRIKEAFELSEHWKDYDPFFRQKSIVFKSSQKAVVAIAARLMSPVSAGSASGQDPLQDVNQLSSLDVLISQGPDSKGTQEAFYELAQICLWGNATDLSLLDNPDLAKVEELQRRMLMEKSSSSSSLGSGETLLGGSPDQQGAEGIANDEPTELEKHAEMILTNDLDKLWGKVKSLRNARVDIILDNAGFELYVDLVFADYLVRAGFASEVVFHAKRIPWFVSDVLPFDFDWTLRQLYTGNADGLEAFFDPEDPAEQKAIKDLGSRWRTYVSNGTWRVTSHDFWTSCYAFYHLPTLPTAADLFGDMQKSDLWIFKGDLNYRKLVYDCLWPTTTTFEEAIGPLGGKAPAGRKAAGVPSLVSFRTCKADVVVGLAPGVAEAMDIKAKDWMVSGEYAVISFS</sequence>
<dbReference type="EC" id="3.1.3.-" evidence="7"/>
<keyword evidence="4 7" id="KW-0378">Hydrolase</keyword>
<dbReference type="Gene3D" id="3.40.50.10880">
    <property type="entry name" value="Uncharacterised protein PF01937, DUF89, domain 3"/>
    <property type="match status" value="1"/>
</dbReference>
<comment type="similarity">
    <text evidence="2 7">Belongs to the damage-control phosphatase family. Sugar phosphate phosphatase III subfamily.</text>
</comment>
<organism evidence="10 11">
    <name type="scientific">Lunasporangiospora selenospora</name>
    <dbReference type="NCBI Taxonomy" id="979761"/>
    <lineage>
        <taxon>Eukaryota</taxon>
        <taxon>Fungi</taxon>
        <taxon>Fungi incertae sedis</taxon>
        <taxon>Mucoromycota</taxon>
        <taxon>Mortierellomycotina</taxon>
        <taxon>Mortierellomycetes</taxon>
        <taxon>Mortierellales</taxon>
        <taxon>Mortierellaceae</taxon>
        <taxon>Lunasporangiospora</taxon>
    </lineage>
</organism>